<dbReference type="Gene3D" id="1.20.5.1700">
    <property type="match status" value="1"/>
</dbReference>
<protein>
    <recommendedName>
        <fullName evidence="7">BTB domain-containing protein</fullName>
    </recommendedName>
</protein>
<organism evidence="8 9">
    <name type="scientific">[Myrmecia] bisecta</name>
    <dbReference type="NCBI Taxonomy" id="41462"/>
    <lineage>
        <taxon>Eukaryota</taxon>
        <taxon>Viridiplantae</taxon>
        <taxon>Chlorophyta</taxon>
        <taxon>core chlorophytes</taxon>
        <taxon>Trebouxiophyceae</taxon>
        <taxon>Trebouxiales</taxon>
        <taxon>Trebouxiaceae</taxon>
        <taxon>Myrmecia</taxon>
    </lineage>
</organism>
<comment type="pathway">
    <text evidence="2">Protein modification; protein ubiquitination.</text>
</comment>
<sequence length="969" mass="104226">MSSRNRDKKFRRKVISAVVEREEEEEDFGSLAVPPATAAAKKDKTVQNRKKDKKASLLSFGTDEEAALSKSKKKGSSFKAAGVDALKGIAETSATRTQVSSAGEYSADRLNELKKNALSYPGSKSNGSSSAQAASKPLEAMFKLSGSFKPAQVSQDDRFELPATALATDEPQQAEEALLPPPPRPSRASSSSGAAPAAEDDADDDGFAIPDAEFIKRAKAKRELLRSAHLAPDYIPLGGAAGAAGLAAQQPRGGDEPAGSSGSDEEPGHLRMQFLGAARSSRPAPGVLASVVDTEQRTAGDEEDEEGWAEEQLRRVVGGRAADNMAPRTASAAGARPRPTADQAAEERGLSAESDVLKALRLGLEHLQASRKQADRNLARTAANLADSIKTVATLEDELKGAGEKYTYLQELRAYVADLCDMLQNKSPIVEELEEHLLSVSEQRASAYASRIASEEADELGPASAAVAAALGVVSRGGGLTAATAAAENAASDAEAQAAAAANGPVELDEFGRDLGLMKRREAADRAAQRQARLERDQARVQQREGQAEAQWGDETSDEEDSEVSHYDSRRRDILEASTSVFADAAEEYSNLAAIKQRLEACKRKQAGAYRDAYLSLSAPAIFAPYVRLELLAWDPIFQQSPGFDTQQWYGQLFEFGPPSEAGDPDEDLVPKLVRELVLPLANHTLLHCWNPASKRHTRAAVALLGDLLVYVPPEDKKLQGLLSDVMKRLEEAVERMQLPPWPPAAVAASQRAALLLARRFGKTLRLLHNIGAFEGTLARGPLVMLALDRLLHRQVLPYLRTAAADVPVAVDRAEHESTIALKLWEESSSFAAARLMERARLHEVITHGPPLAIVPEVLVTDDGSQVVTSRLSLACWSEYFRTRFTGSFGDGASCVVNLPDVAGQDLEALIHALYAHQIHLTLDNVESLLSLADRLQVSSVTDACAQFLTEQLPSNPAHVLPMYDPLPV</sequence>
<evidence type="ECO:0000313" key="9">
    <source>
        <dbReference type="Proteomes" id="UP001489004"/>
    </source>
</evidence>
<comment type="caution">
    <text evidence="8">The sequence shown here is derived from an EMBL/GenBank/DDBJ whole genome shotgun (WGS) entry which is preliminary data.</text>
</comment>
<dbReference type="InterPro" id="IPR012890">
    <property type="entry name" value="GCFC2-like"/>
</dbReference>
<feature type="region of interest" description="Disordered" evidence="6">
    <location>
        <begin position="244"/>
        <end position="350"/>
    </location>
</feature>
<feature type="coiled-coil region" evidence="5">
    <location>
        <begin position="357"/>
        <end position="384"/>
    </location>
</feature>
<dbReference type="Proteomes" id="UP001489004">
    <property type="component" value="Unassembled WGS sequence"/>
</dbReference>
<gene>
    <name evidence="8" type="ORF">WJX72_003173</name>
</gene>
<dbReference type="PANTHER" id="PTHR12214:SF0">
    <property type="entry name" value="LD29489P"/>
    <property type="match status" value="1"/>
</dbReference>
<reference evidence="8 9" key="1">
    <citation type="journal article" date="2024" name="Nat. Commun.">
        <title>Phylogenomics reveals the evolutionary origins of lichenization in chlorophyte algae.</title>
        <authorList>
            <person name="Puginier C."/>
            <person name="Libourel C."/>
            <person name="Otte J."/>
            <person name="Skaloud P."/>
            <person name="Haon M."/>
            <person name="Grisel S."/>
            <person name="Petersen M."/>
            <person name="Berrin J.G."/>
            <person name="Delaux P.M."/>
            <person name="Dal Grande F."/>
            <person name="Keller J."/>
        </authorList>
    </citation>
    <scope>NUCLEOTIDE SEQUENCE [LARGE SCALE GENOMIC DNA]</scope>
    <source>
        <strain evidence="8 9">SAG 2043</strain>
    </source>
</reference>
<feature type="region of interest" description="Disordered" evidence="6">
    <location>
        <begin position="522"/>
        <end position="570"/>
    </location>
</feature>
<dbReference type="InterPro" id="IPR022783">
    <property type="entry name" value="GCFC_dom"/>
</dbReference>
<dbReference type="GO" id="GO:0005634">
    <property type="term" value="C:nucleus"/>
    <property type="evidence" value="ECO:0007669"/>
    <property type="project" value="UniProtKB-SubCell"/>
</dbReference>
<dbReference type="PANTHER" id="PTHR12214">
    <property type="entry name" value="GC-RICH SEQUENCE DNA-BINDING FACTOR"/>
    <property type="match status" value="1"/>
</dbReference>
<comment type="similarity">
    <text evidence="3">Belongs to the GCF family.</text>
</comment>
<dbReference type="Gene3D" id="3.30.710.10">
    <property type="entry name" value="Potassium Channel Kv1.1, Chain A"/>
    <property type="match status" value="1"/>
</dbReference>
<name>A0AAW1Q3N0_9CHLO</name>
<keyword evidence="9" id="KW-1185">Reference proteome</keyword>
<feature type="region of interest" description="Disordered" evidence="6">
    <location>
        <begin position="150"/>
        <end position="208"/>
    </location>
</feature>
<proteinExistence type="inferred from homology"/>
<evidence type="ECO:0000256" key="2">
    <source>
        <dbReference type="ARBA" id="ARBA00004906"/>
    </source>
</evidence>
<dbReference type="AlphaFoldDB" id="A0AAW1Q3N0"/>
<dbReference type="InterPro" id="IPR000210">
    <property type="entry name" value="BTB/POZ_dom"/>
</dbReference>
<dbReference type="GO" id="GO:0003677">
    <property type="term" value="F:DNA binding"/>
    <property type="evidence" value="ECO:0007669"/>
    <property type="project" value="InterPro"/>
</dbReference>
<evidence type="ECO:0000313" key="8">
    <source>
        <dbReference type="EMBL" id="KAK9815407.1"/>
    </source>
</evidence>
<keyword evidence="4" id="KW-0539">Nucleus</keyword>
<feature type="compositionally biased region" description="Basic and acidic residues" evidence="6">
    <location>
        <begin position="522"/>
        <end position="547"/>
    </location>
</feature>
<dbReference type="Pfam" id="PF00651">
    <property type="entry name" value="BTB"/>
    <property type="match status" value="1"/>
</dbReference>
<dbReference type="Pfam" id="PF07842">
    <property type="entry name" value="GCFC"/>
    <property type="match status" value="1"/>
</dbReference>
<evidence type="ECO:0000256" key="5">
    <source>
        <dbReference type="SAM" id="Coils"/>
    </source>
</evidence>
<feature type="compositionally biased region" description="Low complexity" evidence="6">
    <location>
        <begin position="186"/>
        <end position="197"/>
    </location>
</feature>
<dbReference type="GO" id="GO:0000398">
    <property type="term" value="P:mRNA splicing, via spliceosome"/>
    <property type="evidence" value="ECO:0007669"/>
    <property type="project" value="InterPro"/>
</dbReference>
<dbReference type="SMART" id="SM00225">
    <property type="entry name" value="BTB"/>
    <property type="match status" value="1"/>
</dbReference>
<evidence type="ECO:0000256" key="3">
    <source>
        <dbReference type="ARBA" id="ARBA00010801"/>
    </source>
</evidence>
<accession>A0AAW1Q3N0</accession>
<evidence type="ECO:0000256" key="4">
    <source>
        <dbReference type="ARBA" id="ARBA00023242"/>
    </source>
</evidence>
<evidence type="ECO:0000256" key="6">
    <source>
        <dbReference type="SAM" id="MobiDB-lite"/>
    </source>
</evidence>
<dbReference type="InterPro" id="IPR011333">
    <property type="entry name" value="SKP1/BTB/POZ_sf"/>
</dbReference>
<evidence type="ECO:0000256" key="1">
    <source>
        <dbReference type="ARBA" id="ARBA00004123"/>
    </source>
</evidence>
<keyword evidence="5" id="KW-0175">Coiled coil</keyword>
<comment type="subcellular location">
    <subcellularLocation>
        <location evidence="1">Nucleus</location>
    </subcellularLocation>
</comment>
<dbReference type="SUPFAM" id="SSF54695">
    <property type="entry name" value="POZ domain"/>
    <property type="match status" value="1"/>
</dbReference>
<feature type="region of interest" description="Disordered" evidence="6">
    <location>
        <begin position="36"/>
        <end position="58"/>
    </location>
</feature>
<dbReference type="PROSITE" id="PS50097">
    <property type="entry name" value="BTB"/>
    <property type="match status" value="1"/>
</dbReference>
<feature type="domain" description="BTB" evidence="7">
    <location>
        <begin position="856"/>
        <end position="923"/>
    </location>
</feature>
<evidence type="ECO:0000259" key="7">
    <source>
        <dbReference type="PROSITE" id="PS50097"/>
    </source>
</evidence>
<dbReference type="EMBL" id="JALJOR010000006">
    <property type="protein sequence ID" value="KAK9815407.1"/>
    <property type="molecule type" value="Genomic_DNA"/>
</dbReference>